<dbReference type="Proteomes" id="UP001518989">
    <property type="component" value="Unassembled WGS sequence"/>
</dbReference>
<dbReference type="Gene3D" id="3.60.21.10">
    <property type="match status" value="1"/>
</dbReference>
<keyword evidence="3" id="KW-1185">Reference proteome</keyword>
<protein>
    <submittedName>
        <fullName evidence="2">DUF4214 domain-containing protein</fullName>
    </submittedName>
</protein>
<evidence type="ECO:0000259" key="1">
    <source>
        <dbReference type="Pfam" id="PF13946"/>
    </source>
</evidence>
<comment type="caution">
    <text evidence="2">The sequence shown here is derived from an EMBL/GenBank/DDBJ whole genome shotgun (WGS) entry which is preliminary data.</text>
</comment>
<dbReference type="InterPro" id="IPR013783">
    <property type="entry name" value="Ig-like_fold"/>
</dbReference>
<accession>A0ABS3KLV6</accession>
<dbReference type="Gene3D" id="2.60.40.10">
    <property type="entry name" value="Immunoglobulins"/>
    <property type="match status" value="1"/>
</dbReference>
<evidence type="ECO:0000313" key="3">
    <source>
        <dbReference type="Proteomes" id="UP001518989"/>
    </source>
</evidence>
<proteinExistence type="predicted"/>
<dbReference type="InterPro" id="IPR051918">
    <property type="entry name" value="STPP_CPPED1"/>
</dbReference>
<dbReference type="Pfam" id="PF13946">
    <property type="entry name" value="DUF4214"/>
    <property type="match status" value="2"/>
</dbReference>
<feature type="domain" description="DUF4214" evidence="1">
    <location>
        <begin position="1325"/>
        <end position="1375"/>
    </location>
</feature>
<dbReference type="EMBL" id="JACTNG010000002">
    <property type="protein sequence ID" value="MBO1078443.1"/>
    <property type="molecule type" value="Genomic_DNA"/>
</dbReference>
<dbReference type="InterPro" id="IPR029052">
    <property type="entry name" value="Metallo-depent_PP-like"/>
</dbReference>
<dbReference type="PANTHER" id="PTHR43143:SF5">
    <property type="entry name" value="SECRETED PROTEIN"/>
    <property type="match status" value="1"/>
</dbReference>
<name>A0ABS3KLV6_9PROT</name>
<dbReference type="RefSeq" id="WP_207415866.1">
    <property type="nucleotide sequence ID" value="NZ_CP061178.1"/>
</dbReference>
<dbReference type="SUPFAM" id="SSF56300">
    <property type="entry name" value="Metallo-dependent phosphatases"/>
    <property type="match status" value="1"/>
</dbReference>
<dbReference type="InterPro" id="IPR025282">
    <property type="entry name" value="DUF4214"/>
</dbReference>
<organism evidence="2 3">
    <name type="scientific">Roseomonas haemaphysalidis</name>
    <dbReference type="NCBI Taxonomy" id="2768162"/>
    <lineage>
        <taxon>Bacteria</taxon>
        <taxon>Pseudomonadati</taxon>
        <taxon>Pseudomonadota</taxon>
        <taxon>Alphaproteobacteria</taxon>
        <taxon>Acetobacterales</taxon>
        <taxon>Roseomonadaceae</taxon>
        <taxon>Roseomonas</taxon>
    </lineage>
</organism>
<dbReference type="Gene3D" id="2.60.120.560">
    <property type="entry name" value="Exo-inulinase, domain 1"/>
    <property type="match status" value="2"/>
</dbReference>
<gene>
    <name evidence="2" type="ORF">IAI61_05330</name>
</gene>
<reference evidence="2 3" key="1">
    <citation type="submission" date="2020-09" db="EMBL/GenBank/DDBJ databases">
        <title>Roseomonas.</title>
        <authorList>
            <person name="Zhu W."/>
        </authorList>
    </citation>
    <scope>NUCLEOTIDE SEQUENCE [LARGE SCALE GENOMIC DNA]</scope>
    <source>
        <strain evidence="2 3">573</strain>
    </source>
</reference>
<feature type="domain" description="DUF4214" evidence="1">
    <location>
        <begin position="1479"/>
        <end position="1545"/>
    </location>
</feature>
<sequence length="1560" mass="163517">MAIFPNSFQDMLVRRGAEARAIDLDAQFGTGMSYRVETSKGEVAAASISGGTLLLDFAALGHSDVRVVATDALGAEVTDSFRVRVAGENAYTIAVVPDTQDYTLNASLNATFGRMTQWLLDNKDSHNIQFVTHVGDVTYNNLSREWDVAKAALSKLDGVIPYALGPGNHDLAPGGSANDRSQDRLSEFFSPADAAARDDSFGGVYDREPASYQNNYHTFTAPDGTPWLVLTLEFGPRDDVLRWGGEVIEAHLDHRVIITTHGYMALDGRTGPLTERLTGENGGTSYGVGNDIRGAADGDRIWTELAGKYPNVAFTFSGHNFGDGAQTQVSTGAGGQPVHQMFVNYQNGIAREVTGNGDPALGRAGGNGAIRLVVVDPDNDTVSTETYFVELNDYLDGFRGREVFGRDGLTGPYIGHQEEFSGVDLSTPAGFSLARAGDDLFVSTAGEEAVVRLDASASVLVAGSAHSILWRDAAGEILATGLTPELRLAGGEHRLTLEITNQAGLTTRDALNVTISTPATLLSENFNDGDPAGWVVPAGEGGLRFGTAEALGVAPLPGGEAALLAFPKFAANQWLQLDPGVPAQTTDGRITSYTLVMDLLVEDGEAWTSIFQTATGNSGDAEIYLRNNNDGTAGIGISGNYQGSLTYGAWHRIGLTIEPADGGGVLIRKFIDGAKVGEQVVADAARFAVDADKGLLLFAEPAQATSGGVVGHVVFAGGALPEATLAGFGAARAGGILDAAAPLPGATQFGFDGGELRAEIGAGTLGAVQPAQAPLMKVVGTVHSGDAGEAGLEGRLLDRSNAEDNLLVWQGEGSDGWQDYVLDATLRSLDTDSFGVVFRWQDPSNHYRLTLDAAGDARSLVKVQDGMETVLAEVPQGYRLDADMALRVAVTGNEIRVLLDGHDVFGGPVVDANPLATGTVGLLSDRQKGASFDDVQVTAAALTAHAGSDLRLLDLDGDGRAEVTLNGTASFGPEAITGFRWSWDGKGAAEGAVAGASITTGRHSITLTATDAAGATASDSVAVEVVGRERVLAHDDFSAGMGRWTVVDEGDLGGVSAWSVADGRIRQDGDIHSRQLTSNGNASNADPWNAGWSPLGDVVYGLRKGTYALYDDDAAQGWQDYSVEATLRTEDTQGIGLLFHYKDAANYLKLEMDRDTGLIQVLRMQDGREDLVARTLNLYEVGADMRLRLDVQDGRVQAWLDGEAVFAAPAETGLPPGGTIGLYSWGSQGVSFDDVTVIRLEAVPAAATPVAAGPGGGLLAGTAGNDHFLGGAGQDVVQYAGLRAEHDIRSGAGLLQVAGAEGIDLVQDVETVRFLDGRYELSGDSTAHLIDRLYQGALGRGSDAAGLAFWDDLLGEGATLATVASGILASAEAAARPEAGNAAFVQELYRTLLGREANAAETGFWSEGWERSDVLHGIAASREAVTFGGDGPLVVADRDMLEVSRAYQVLLGRDVDRDGLAFWDAQLGAGQPLSGVLSGIAASAEFTARATMAGPEDANFVTRLYGDAFDRTPTAPEVDFWVSRLAGSELDRREVAIAFAEAPEGEAALQQLATDGFLFA</sequence>
<dbReference type="PANTHER" id="PTHR43143">
    <property type="entry name" value="METALLOPHOSPHOESTERASE, CALCINEURIN SUPERFAMILY"/>
    <property type="match status" value="1"/>
</dbReference>
<evidence type="ECO:0000313" key="2">
    <source>
        <dbReference type="EMBL" id="MBO1078443.1"/>
    </source>
</evidence>